<reference evidence="12" key="1">
    <citation type="journal article" date="2018" name="Gigascience">
        <title>Genome assembly of the Pink Ipe (Handroanthus impetiginosus, Bignoniaceae), a highly valued, ecologically keystone Neotropical timber forest tree.</title>
        <authorList>
            <person name="Silva-Junior O.B."/>
            <person name="Grattapaglia D."/>
            <person name="Novaes E."/>
            <person name="Collevatti R.G."/>
        </authorList>
    </citation>
    <scope>NUCLEOTIDE SEQUENCE [LARGE SCALE GENOMIC DNA]</scope>
    <source>
        <strain evidence="12">cv. UFG-1</strain>
    </source>
</reference>
<evidence type="ECO:0000259" key="10">
    <source>
        <dbReference type="PROSITE" id="PS50089"/>
    </source>
</evidence>
<dbReference type="EMBL" id="NKXS01002609">
    <property type="protein sequence ID" value="PIN12802.1"/>
    <property type="molecule type" value="Genomic_DNA"/>
</dbReference>
<dbReference type="GO" id="GO:0008270">
    <property type="term" value="F:zinc ion binding"/>
    <property type="evidence" value="ECO:0007669"/>
    <property type="project" value="UniProtKB-KW"/>
</dbReference>
<dbReference type="SUPFAM" id="SSF57850">
    <property type="entry name" value="RING/U-box"/>
    <property type="match status" value="1"/>
</dbReference>
<feature type="region of interest" description="Disordered" evidence="9">
    <location>
        <begin position="1"/>
        <end position="38"/>
    </location>
</feature>
<keyword evidence="12" id="KW-1185">Reference proteome</keyword>
<evidence type="ECO:0000256" key="6">
    <source>
        <dbReference type="ARBA" id="ARBA00022786"/>
    </source>
</evidence>
<dbReference type="OrthoDB" id="891187at2759"/>
<evidence type="ECO:0000256" key="8">
    <source>
        <dbReference type="PROSITE-ProRule" id="PRU00175"/>
    </source>
</evidence>
<protein>
    <recommendedName>
        <fullName evidence="2">RING-type E3 ubiquitin transferase</fullName>
        <ecNumber evidence="2">2.3.2.27</ecNumber>
    </recommendedName>
</protein>
<dbReference type="Pfam" id="PF13639">
    <property type="entry name" value="zf-RING_2"/>
    <property type="match status" value="1"/>
</dbReference>
<dbReference type="GO" id="GO:0061630">
    <property type="term" value="F:ubiquitin protein ligase activity"/>
    <property type="evidence" value="ECO:0007669"/>
    <property type="project" value="UniProtKB-EC"/>
</dbReference>
<sequence length="426" mass="47889">MAEVFIIHRHPPSPPPPPQRPISNATSGSLQEEPEPMEEEFLLQPRHFVDFDSFSPSENLSNPFFFDDNTTSFDFGFDLSWESQNAGSGNEYPDCLFYKEEDDEQMNIVADLLESGEALLTEDPVWDFDSDLVEGSDLEFGCGPEIDSNAGMNFVSDTEEFEVNSGFIHNDDDDDDYVDSHPDDNDGGFGVIDNLHIGENERQDFEWEEVSERLYFDESENLNSLIDRIEEISVSLEIPCDGVNPLLGDEGEEEERNTAWEVLLAMDSLDMNFEFDNLDENNVDGTEVPPINLPEDYILTTEYDTLFDEVVDIVDNENALKGCRPAAISVVENLPSVVLTKEELEDGNGEVFCAVCKDDVASGDKLTRMPCCHLYHGDCIFPWLKITNTCPVCRYELPTDDVDYERRRIERGGSSGTAAEVSDGGY</sequence>
<evidence type="ECO:0000313" key="12">
    <source>
        <dbReference type="Proteomes" id="UP000231279"/>
    </source>
</evidence>
<keyword evidence="6" id="KW-0833">Ubl conjugation pathway</keyword>
<dbReference type="AlphaFoldDB" id="A0A2G9H5K8"/>
<keyword evidence="7" id="KW-0862">Zinc</keyword>
<accession>A0A2G9H5K8</accession>
<dbReference type="Gene3D" id="3.30.40.10">
    <property type="entry name" value="Zinc/RING finger domain, C3HC4 (zinc finger)"/>
    <property type="match status" value="1"/>
</dbReference>
<proteinExistence type="predicted"/>
<evidence type="ECO:0000256" key="9">
    <source>
        <dbReference type="SAM" id="MobiDB-lite"/>
    </source>
</evidence>
<evidence type="ECO:0000313" key="11">
    <source>
        <dbReference type="EMBL" id="PIN12802.1"/>
    </source>
</evidence>
<keyword evidence="5 8" id="KW-0863">Zinc-finger</keyword>
<dbReference type="FunFam" id="3.30.40.10:FF:000127">
    <property type="entry name" value="E3 ubiquitin-protein ligase RNF181"/>
    <property type="match status" value="1"/>
</dbReference>
<gene>
    <name evidence="11" type="ORF">CDL12_14596</name>
</gene>
<keyword evidence="11" id="KW-0436">Ligase</keyword>
<dbReference type="EC" id="2.3.2.27" evidence="2"/>
<dbReference type="PROSITE" id="PS50089">
    <property type="entry name" value="ZF_RING_2"/>
    <property type="match status" value="1"/>
</dbReference>
<dbReference type="Proteomes" id="UP000231279">
    <property type="component" value="Unassembled WGS sequence"/>
</dbReference>
<evidence type="ECO:0000256" key="2">
    <source>
        <dbReference type="ARBA" id="ARBA00012483"/>
    </source>
</evidence>
<evidence type="ECO:0000256" key="1">
    <source>
        <dbReference type="ARBA" id="ARBA00000900"/>
    </source>
</evidence>
<evidence type="ECO:0000256" key="7">
    <source>
        <dbReference type="ARBA" id="ARBA00022833"/>
    </source>
</evidence>
<organism evidence="11 12">
    <name type="scientific">Handroanthus impetiginosus</name>
    <dbReference type="NCBI Taxonomy" id="429701"/>
    <lineage>
        <taxon>Eukaryota</taxon>
        <taxon>Viridiplantae</taxon>
        <taxon>Streptophyta</taxon>
        <taxon>Embryophyta</taxon>
        <taxon>Tracheophyta</taxon>
        <taxon>Spermatophyta</taxon>
        <taxon>Magnoliopsida</taxon>
        <taxon>eudicotyledons</taxon>
        <taxon>Gunneridae</taxon>
        <taxon>Pentapetalae</taxon>
        <taxon>asterids</taxon>
        <taxon>lamiids</taxon>
        <taxon>Lamiales</taxon>
        <taxon>Bignoniaceae</taxon>
        <taxon>Crescentiina</taxon>
        <taxon>Tabebuia alliance</taxon>
        <taxon>Handroanthus</taxon>
    </lineage>
</organism>
<keyword evidence="4" id="KW-0479">Metal-binding</keyword>
<dbReference type="SMART" id="SM00184">
    <property type="entry name" value="RING"/>
    <property type="match status" value="1"/>
</dbReference>
<evidence type="ECO:0000256" key="5">
    <source>
        <dbReference type="ARBA" id="ARBA00022771"/>
    </source>
</evidence>
<dbReference type="GO" id="GO:0016874">
    <property type="term" value="F:ligase activity"/>
    <property type="evidence" value="ECO:0007669"/>
    <property type="project" value="UniProtKB-KW"/>
</dbReference>
<comment type="catalytic activity">
    <reaction evidence="1">
        <text>S-ubiquitinyl-[E2 ubiquitin-conjugating enzyme]-L-cysteine + [acceptor protein]-L-lysine = [E2 ubiquitin-conjugating enzyme]-L-cysteine + N(6)-ubiquitinyl-[acceptor protein]-L-lysine.</text>
        <dbReference type="EC" id="2.3.2.27"/>
    </reaction>
</comment>
<dbReference type="PANTHER" id="PTHR15710">
    <property type="entry name" value="E3 UBIQUITIN-PROTEIN LIGASE PRAJA"/>
    <property type="match status" value="1"/>
</dbReference>
<name>A0A2G9H5K8_9LAMI</name>
<dbReference type="GO" id="GO:0016567">
    <property type="term" value="P:protein ubiquitination"/>
    <property type="evidence" value="ECO:0007669"/>
    <property type="project" value="TreeGrafter"/>
</dbReference>
<feature type="domain" description="RING-type" evidence="10">
    <location>
        <begin position="353"/>
        <end position="394"/>
    </location>
</feature>
<evidence type="ECO:0000256" key="4">
    <source>
        <dbReference type="ARBA" id="ARBA00022723"/>
    </source>
</evidence>
<dbReference type="InterPro" id="IPR013083">
    <property type="entry name" value="Znf_RING/FYVE/PHD"/>
</dbReference>
<dbReference type="STRING" id="429701.A0A2G9H5K8"/>
<dbReference type="PANTHER" id="PTHR15710:SF108">
    <property type="entry name" value="OS03G0286100 PROTEIN"/>
    <property type="match status" value="1"/>
</dbReference>
<dbReference type="InterPro" id="IPR001841">
    <property type="entry name" value="Znf_RING"/>
</dbReference>
<comment type="caution">
    <text evidence="11">The sequence shown here is derived from an EMBL/GenBank/DDBJ whole genome shotgun (WGS) entry which is preliminary data.</text>
</comment>
<keyword evidence="3" id="KW-0808">Transferase</keyword>
<evidence type="ECO:0000256" key="3">
    <source>
        <dbReference type="ARBA" id="ARBA00022679"/>
    </source>
</evidence>
<dbReference type="GO" id="GO:0005737">
    <property type="term" value="C:cytoplasm"/>
    <property type="evidence" value="ECO:0007669"/>
    <property type="project" value="TreeGrafter"/>
</dbReference>